<evidence type="ECO:0000256" key="1">
    <source>
        <dbReference type="SAM" id="Phobius"/>
    </source>
</evidence>
<dbReference type="RefSeq" id="WP_150946132.1">
    <property type="nucleotide sequence ID" value="NZ_VCMV01000024.1"/>
</dbReference>
<dbReference type="OrthoDB" id="166183at2"/>
<proteinExistence type="predicted"/>
<dbReference type="AlphaFoldDB" id="A0A5N3P966"/>
<comment type="caution">
    <text evidence="3">The sequence shown here is derived from an EMBL/GenBank/DDBJ whole genome shotgun (WGS) entry which is preliminary data.</text>
</comment>
<reference evidence="3 4" key="1">
    <citation type="journal article" date="2019" name="Microorganisms">
        <title>Genome Insights into the Novel Species Microvirga brassicacearum, a Rapeseed Endophyte with Biotechnological Potential.</title>
        <authorList>
            <person name="Jimenez-Gomez A."/>
            <person name="Saati-Santamaria Z."/>
            <person name="Igual J.M."/>
            <person name="Rivas R."/>
            <person name="Mateos P.F."/>
            <person name="Garcia-Fraile P."/>
        </authorList>
    </citation>
    <scope>NUCLEOTIDE SEQUENCE [LARGE SCALE GENOMIC DNA]</scope>
    <source>
        <strain evidence="3 4">CDVBN77</strain>
    </source>
</reference>
<gene>
    <name evidence="3" type="ORF">FEZ63_15710</name>
</gene>
<dbReference type="InterPro" id="IPR005530">
    <property type="entry name" value="SPW"/>
</dbReference>
<keyword evidence="1" id="KW-1133">Transmembrane helix</keyword>
<accession>A0A5N3P966</accession>
<sequence>MLNLKGRTEFTALNTINLLLAAFLFVSPWLLGFLEVQSASWNAWACGLAIAIFAGAALNELREWEEWTNAALGLWVAIAPWALGFAGLAAAMWTHVGVGLAVAILAAIELWLLHDNPPARAA</sequence>
<evidence type="ECO:0000313" key="3">
    <source>
        <dbReference type="EMBL" id="KAB0266201.1"/>
    </source>
</evidence>
<dbReference type="Pfam" id="PF03779">
    <property type="entry name" value="SPW"/>
    <property type="match status" value="1"/>
</dbReference>
<feature type="transmembrane region" description="Helical" evidence="1">
    <location>
        <begin position="12"/>
        <end position="33"/>
    </location>
</feature>
<organism evidence="3 4">
    <name type="scientific">Microvirga brassicacearum</name>
    <dbReference type="NCBI Taxonomy" id="2580413"/>
    <lineage>
        <taxon>Bacteria</taxon>
        <taxon>Pseudomonadati</taxon>
        <taxon>Pseudomonadota</taxon>
        <taxon>Alphaproteobacteria</taxon>
        <taxon>Hyphomicrobiales</taxon>
        <taxon>Methylobacteriaceae</taxon>
        <taxon>Microvirga</taxon>
    </lineage>
</organism>
<feature type="transmembrane region" description="Helical" evidence="1">
    <location>
        <begin position="96"/>
        <end position="113"/>
    </location>
</feature>
<dbReference type="EMBL" id="VCMV01000024">
    <property type="protein sequence ID" value="KAB0266201.1"/>
    <property type="molecule type" value="Genomic_DNA"/>
</dbReference>
<feature type="domain" description="SPW repeat-containing integral membrane" evidence="2">
    <location>
        <begin position="14"/>
        <end position="107"/>
    </location>
</feature>
<keyword evidence="4" id="KW-1185">Reference proteome</keyword>
<name>A0A5N3P966_9HYPH</name>
<evidence type="ECO:0000259" key="2">
    <source>
        <dbReference type="Pfam" id="PF03779"/>
    </source>
</evidence>
<feature type="transmembrane region" description="Helical" evidence="1">
    <location>
        <begin position="39"/>
        <end position="58"/>
    </location>
</feature>
<protein>
    <recommendedName>
        <fullName evidence="2">SPW repeat-containing integral membrane domain-containing protein</fullName>
    </recommendedName>
</protein>
<keyword evidence="1" id="KW-0472">Membrane</keyword>
<dbReference type="Proteomes" id="UP000325684">
    <property type="component" value="Unassembled WGS sequence"/>
</dbReference>
<feature type="transmembrane region" description="Helical" evidence="1">
    <location>
        <begin position="70"/>
        <end position="90"/>
    </location>
</feature>
<keyword evidence="1" id="KW-0812">Transmembrane</keyword>
<evidence type="ECO:0000313" key="4">
    <source>
        <dbReference type="Proteomes" id="UP000325684"/>
    </source>
</evidence>